<protein>
    <submittedName>
        <fullName evidence="1">Uncharacterized protein</fullName>
    </submittedName>
</protein>
<dbReference type="RefSeq" id="WP_141281482.1">
    <property type="nucleotide sequence ID" value="NZ_BAAARZ010000063.1"/>
</dbReference>
<accession>A0A4Y3WXP7</accession>
<evidence type="ECO:0000313" key="2">
    <source>
        <dbReference type="Proteomes" id="UP000320338"/>
    </source>
</evidence>
<name>A0A4Y3WXP7_9PSEU</name>
<dbReference type="EMBL" id="BJNG01000040">
    <property type="protein sequence ID" value="GEC22216.1"/>
    <property type="molecule type" value="Genomic_DNA"/>
</dbReference>
<keyword evidence="2" id="KW-1185">Reference proteome</keyword>
<gene>
    <name evidence="1" type="ORF">PHY01_44990</name>
</gene>
<proteinExistence type="predicted"/>
<dbReference type="AlphaFoldDB" id="A0A4Y3WXP7"/>
<reference evidence="1 2" key="1">
    <citation type="submission" date="2019-06" db="EMBL/GenBank/DDBJ databases">
        <title>Whole genome shotgun sequence of Pseudonocardia hydrocarbonoxydans NBRC 14498.</title>
        <authorList>
            <person name="Hosoyama A."/>
            <person name="Uohara A."/>
            <person name="Ohji S."/>
            <person name="Ichikawa N."/>
        </authorList>
    </citation>
    <scope>NUCLEOTIDE SEQUENCE [LARGE SCALE GENOMIC DNA]</scope>
    <source>
        <strain evidence="1 2">NBRC 14498</strain>
    </source>
</reference>
<dbReference type="Proteomes" id="UP000320338">
    <property type="component" value="Unassembled WGS sequence"/>
</dbReference>
<organism evidence="1 2">
    <name type="scientific">Pseudonocardia hydrocarbonoxydans</name>
    <dbReference type="NCBI Taxonomy" id="76726"/>
    <lineage>
        <taxon>Bacteria</taxon>
        <taxon>Bacillati</taxon>
        <taxon>Actinomycetota</taxon>
        <taxon>Actinomycetes</taxon>
        <taxon>Pseudonocardiales</taxon>
        <taxon>Pseudonocardiaceae</taxon>
        <taxon>Pseudonocardia</taxon>
    </lineage>
</organism>
<comment type="caution">
    <text evidence="1">The sequence shown here is derived from an EMBL/GenBank/DDBJ whole genome shotgun (WGS) entry which is preliminary data.</text>
</comment>
<evidence type="ECO:0000313" key="1">
    <source>
        <dbReference type="EMBL" id="GEC22216.1"/>
    </source>
</evidence>
<sequence>MHIEFAGRKDTTMTCTLPTVVATEPHLFHAVESDGSIEVYVALLVEDDDEMWTRVRSRLAGRPFTEMTEQRRDPGMMFGQAKSRAFTF</sequence>